<gene>
    <name evidence="1" type="ORF">S06H3_38149</name>
</gene>
<accession>X1NQJ9</accession>
<proteinExistence type="predicted"/>
<comment type="caution">
    <text evidence="1">The sequence shown here is derived from an EMBL/GenBank/DDBJ whole genome shotgun (WGS) entry which is preliminary data.</text>
</comment>
<evidence type="ECO:0000313" key="1">
    <source>
        <dbReference type="EMBL" id="GAI29060.1"/>
    </source>
</evidence>
<feature type="non-terminal residue" evidence="1">
    <location>
        <position position="69"/>
    </location>
</feature>
<protein>
    <recommendedName>
        <fullName evidence="2">Helix-turn-helix type 11 domain-containing protein</fullName>
    </recommendedName>
</protein>
<dbReference type="AlphaFoldDB" id="X1NQJ9"/>
<evidence type="ECO:0008006" key="2">
    <source>
        <dbReference type="Google" id="ProtNLM"/>
    </source>
</evidence>
<organism evidence="1">
    <name type="scientific">marine sediment metagenome</name>
    <dbReference type="NCBI Taxonomy" id="412755"/>
    <lineage>
        <taxon>unclassified sequences</taxon>
        <taxon>metagenomes</taxon>
        <taxon>ecological metagenomes</taxon>
    </lineage>
</organism>
<reference evidence="1" key="1">
    <citation type="journal article" date="2014" name="Front. Microbiol.">
        <title>High frequency of phylogenetically diverse reductive dehalogenase-homologous genes in deep subseafloor sedimentary metagenomes.</title>
        <authorList>
            <person name="Kawai M."/>
            <person name="Futagami T."/>
            <person name="Toyoda A."/>
            <person name="Takaki Y."/>
            <person name="Nishi S."/>
            <person name="Hori S."/>
            <person name="Arai W."/>
            <person name="Tsubouchi T."/>
            <person name="Morono Y."/>
            <person name="Uchiyama I."/>
            <person name="Ito T."/>
            <person name="Fujiyama A."/>
            <person name="Inagaki F."/>
            <person name="Takami H."/>
        </authorList>
    </citation>
    <scope>NUCLEOTIDE SEQUENCE</scope>
    <source>
        <strain evidence="1">Expedition CK06-06</strain>
    </source>
</reference>
<sequence>MKRRVIDIKKAILKTLEKEGELSLKALEIKVNSGSQTIQTQIEELEFFKLVEVIKHKKSEKTGRPYTSV</sequence>
<dbReference type="EMBL" id="BARV01023232">
    <property type="protein sequence ID" value="GAI29060.1"/>
    <property type="molecule type" value="Genomic_DNA"/>
</dbReference>
<name>X1NQJ9_9ZZZZ</name>